<sequence length="356" mass="39462">MEDVGPTESLPGILIKSPYSVKVEAMNPMEYMKQEDPDVQVVKGNLYLQTDDEEDLSPEVKAAFKKDIQYNVRSVLSSSRDYLEVTCSEQQDFQFPSKDISLDFQVPANYGVDIEVSDDANVEVRDLEGGPIEIATDKGTCRMKNLKGSRMDVKTNGGDIECESQLLFEFGVLDTKNKGKISVKKLQGNEFCVETECGDIDVRATYVLRAEFTSKSGLVKLGDIHGLTEVNAKNSDIVIGSTSGQLTAVTKSGNIDVNLSQHDDVTLKTQQGDINIKSLEESVYSELHVKSKRINIDSNVNVVIDKEDEKENFIVMTGKVNPRENKKDGARTIKAEAKQGTVKIEKKDWFSALKLS</sequence>
<evidence type="ECO:0000313" key="3">
    <source>
        <dbReference type="Proteomes" id="UP001163046"/>
    </source>
</evidence>
<dbReference type="Pfam" id="PF13349">
    <property type="entry name" value="DUF4097"/>
    <property type="match status" value="1"/>
</dbReference>
<feature type="domain" description="DUF4097" evidence="1">
    <location>
        <begin position="53"/>
        <end position="221"/>
    </location>
</feature>
<dbReference type="InterPro" id="IPR025164">
    <property type="entry name" value="Toastrack_DUF4097"/>
</dbReference>
<evidence type="ECO:0000259" key="1">
    <source>
        <dbReference type="Pfam" id="PF13349"/>
    </source>
</evidence>
<dbReference type="AlphaFoldDB" id="A0A9X0A330"/>
<reference evidence="2" key="1">
    <citation type="submission" date="2023-01" db="EMBL/GenBank/DDBJ databases">
        <title>Genome assembly of the deep-sea coral Lophelia pertusa.</title>
        <authorList>
            <person name="Herrera S."/>
            <person name="Cordes E."/>
        </authorList>
    </citation>
    <scope>NUCLEOTIDE SEQUENCE</scope>
    <source>
        <strain evidence="2">USNM1676648</strain>
        <tissue evidence="2">Polyp</tissue>
    </source>
</reference>
<dbReference type="PANTHER" id="PTHR34094">
    <property type="match status" value="1"/>
</dbReference>
<organism evidence="2 3">
    <name type="scientific">Desmophyllum pertusum</name>
    <dbReference type="NCBI Taxonomy" id="174260"/>
    <lineage>
        <taxon>Eukaryota</taxon>
        <taxon>Metazoa</taxon>
        <taxon>Cnidaria</taxon>
        <taxon>Anthozoa</taxon>
        <taxon>Hexacorallia</taxon>
        <taxon>Scleractinia</taxon>
        <taxon>Caryophylliina</taxon>
        <taxon>Caryophylliidae</taxon>
        <taxon>Desmophyllum</taxon>
    </lineage>
</organism>
<comment type="caution">
    <text evidence="2">The sequence shown here is derived from an EMBL/GenBank/DDBJ whole genome shotgun (WGS) entry which is preliminary data.</text>
</comment>
<dbReference type="OrthoDB" id="5984441at2759"/>
<evidence type="ECO:0000313" key="2">
    <source>
        <dbReference type="EMBL" id="KAJ7392180.1"/>
    </source>
</evidence>
<dbReference type="Proteomes" id="UP001163046">
    <property type="component" value="Unassembled WGS sequence"/>
</dbReference>
<gene>
    <name evidence="2" type="ORF">OS493_013552</name>
</gene>
<accession>A0A9X0A330</accession>
<dbReference type="EMBL" id="MU825402">
    <property type="protein sequence ID" value="KAJ7392180.1"/>
    <property type="molecule type" value="Genomic_DNA"/>
</dbReference>
<keyword evidence="3" id="KW-1185">Reference proteome</keyword>
<dbReference type="PANTHER" id="PTHR34094:SF1">
    <property type="entry name" value="PROTEIN FAM185A"/>
    <property type="match status" value="1"/>
</dbReference>
<proteinExistence type="predicted"/>
<protein>
    <recommendedName>
        <fullName evidence="1">DUF4097 domain-containing protein</fullName>
    </recommendedName>
</protein>
<name>A0A9X0A330_9CNID</name>